<sequence>IPHATLWFEDGNIVLSTNVHFYCVHKGILAKQSSVFNDMFHIPQPVEGQPKSNEDSWNGLPLVNMIGDRDEDVYNLLMAVYDRKHYTVYETVDFDVFSSIVIMSSKYNFRDIRSELVKHLKRVFPDNLADFD</sequence>
<evidence type="ECO:0008006" key="3">
    <source>
        <dbReference type="Google" id="ProtNLM"/>
    </source>
</evidence>
<feature type="non-terminal residue" evidence="1">
    <location>
        <position position="132"/>
    </location>
</feature>
<dbReference type="Proteomes" id="UP000053477">
    <property type="component" value="Unassembled WGS sequence"/>
</dbReference>
<gene>
    <name evidence="1" type="ORF">SCHPADRAFT_794142</name>
</gene>
<dbReference type="Gene3D" id="3.30.710.10">
    <property type="entry name" value="Potassium Channel Kv1.1, Chain A"/>
    <property type="match status" value="1"/>
</dbReference>
<evidence type="ECO:0000313" key="2">
    <source>
        <dbReference type="Proteomes" id="UP000053477"/>
    </source>
</evidence>
<dbReference type="InterPro" id="IPR011333">
    <property type="entry name" value="SKP1/BTB/POZ_sf"/>
</dbReference>
<feature type="non-terminal residue" evidence="1">
    <location>
        <position position="1"/>
    </location>
</feature>
<evidence type="ECO:0000313" key="1">
    <source>
        <dbReference type="EMBL" id="KLO07736.1"/>
    </source>
</evidence>
<keyword evidence="2" id="KW-1185">Reference proteome</keyword>
<organism evidence="1 2">
    <name type="scientific">Schizopora paradoxa</name>
    <dbReference type="NCBI Taxonomy" id="27342"/>
    <lineage>
        <taxon>Eukaryota</taxon>
        <taxon>Fungi</taxon>
        <taxon>Dikarya</taxon>
        <taxon>Basidiomycota</taxon>
        <taxon>Agaricomycotina</taxon>
        <taxon>Agaricomycetes</taxon>
        <taxon>Hymenochaetales</taxon>
        <taxon>Schizoporaceae</taxon>
        <taxon>Schizopora</taxon>
    </lineage>
</organism>
<proteinExistence type="predicted"/>
<dbReference type="AlphaFoldDB" id="A0A0H2RSB7"/>
<dbReference type="OrthoDB" id="3204157at2759"/>
<dbReference type="InParanoid" id="A0A0H2RSB7"/>
<dbReference type="EMBL" id="KQ086123">
    <property type="protein sequence ID" value="KLO07736.1"/>
    <property type="molecule type" value="Genomic_DNA"/>
</dbReference>
<protein>
    <recommendedName>
        <fullName evidence="3">BTB domain-containing protein</fullName>
    </recommendedName>
</protein>
<name>A0A0H2RSB7_9AGAM</name>
<accession>A0A0H2RSB7</accession>
<reference evidence="1 2" key="1">
    <citation type="submission" date="2015-04" db="EMBL/GenBank/DDBJ databases">
        <title>Complete genome sequence of Schizopora paradoxa KUC8140, a cosmopolitan wood degrader in East Asia.</title>
        <authorList>
            <consortium name="DOE Joint Genome Institute"/>
            <person name="Min B."/>
            <person name="Park H."/>
            <person name="Jang Y."/>
            <person name="Kim J.-J."/>
            <person name="Kim K.H."/>
            <person name="Pangilinan J."/>
            <person name="Lipzen A."/>
            <person name="Riley R."/>
            <person name="Grigoriev I.V."/>
            <person name="Spatafora J.W."/>
            <person name="Choi I.-G."/>
        </authorList>
    </citation>
    <scope>NUCLEOTIDE SEQUENCE [LARGE SCALE GENOMIC DNA]</scope>
    <source>
        <strain evidence="1 2">KUC8140</strain>
    </source>
</reference>